<keyword evidence="2" id="KW-1133">Transmembrane helix</keyword>
<evidence type="ECO:0000313" key="4">
    <source>
        <dbReference type="Proteomes" id="UP000010798"/>
    </source>
</evidence>
<keyword evidence="2" id="KW-0812">Transmembrane</keyword>
<name>L0D8E8_SINAD</name>
<dbReference type="AlphaFoldDB" id="L0D8E8"/>
<dbReference type="EMBL" id="CP003364">
    <property type="protein sequence ID" value="AGA25145.1"/>
    <property type="molecule type" value="Genomic_DNA"/>
</dbReference>
<dbReference type="RefSeq" id="WP_015244325.1">
    <property type="nucleotide sequence ID" value="NC_019892.1"/>
</dbReference>
<gene>
    <name evidence="3" type="ordered locus">Sinac_0735</name>
</gene>
<protein>
    <submittedName>
        <fullName evidence="3">Uncharacterized protein</fullName>
    </submittedName>
</protein>
<dbReference type="Proteomes" id="UP000010798">
    <property type="component" value="Chromosome"/>
</dbReference>
<dbReference type="HOGENOM" id="CLU_2119478_0_0_0"/>
<evidence type="ECO:0000256" key="2">
    <source>
        <dbReference type="SAM" id="Phobius"/>
    </source>
</evidence>
<sequence>MSPHLASLGKRKIRTFSKAVESWSDAEPVAQSSWASSPSLGGDEVRVEPSPWKRQVAIGAIVGSEFAVILVLLASVVRGSTDRRQFAWTLGILSVTLLALSLLRRKALPTASEY</sequence>
<organism evidence="3 4">
    <name type="scientific">Singulisphaera acidiphila (strain ATCC BAA-1392 / DSM 18658 / VKM B-2454 / MOB10)</name>
    <dbReference type="NCBI Taxonomy" id="886293"/>
    <lineage>
        <taxon>Bacteria</taxon>
        <taxon>Pseudomonadati</taxon>
        <taxon>Planctomycetota</taxon>
        <taxon>Planctomycetia</taxon>
        <taxon>Isosphaerales</taxon>
        <taxon>Isosphaeraceae</taxon>
        <taxon>Singulisphaera</taxon>
    </lineage>
</organism>
<feature type="compositionally biased region" description="Polar residues" evidence="1">
    <location>
        <begin position="30"/>
        <end position="39"/>
    </location>
</feature>
<feature type="transmembrane region" description="Helical" evidence="2">
    <location>
        <begin position="56"/>
        <end position="74"/>
    </location>
</feature>
<feature type="region of interest" description="Disordered" evidence="1">
    <location>
        <begin position="25"/>
        <end position="46"/>
    </location>
</feature>
<dbReference type="KEGG" id="saci:Sinac_0735"/>
<reference evidence="3 4" key="1">
    <citation type="submission" date="2012-02" db="EMBL/GenBank/DDBJ databases">
        <title>Complete sequence of chromosome of Singulisphaera acidiphila DSM 18658.</title>
        <authorList>
            <consortium name="US DOE Joint Genome Institute (JGI-PGF)"/>
            <person name="Lucas S."/>
            <person name="Copeland A."/>
            <person name="Lapidus A."/>
            <person name="Glavina del Rio T."/>
            <person name="Dalin E."/>
            <person name="Tice H."/>
            <person name="Bruce D."/>
            <person name="Goodwin L."/>
            <person name="Pitluck S."/>
            <person name="Peters L."/>
            <person name="Ovchinnikova G."/>
            <person name="Chertkov O."/>
            <person name="Kyrpides N."/>
            <person name="Mavromatis K."/>
            <person name="Ivanova N."/>
            <person name="Brettin T."/>
            <person name="Detter J.C."/>
            <person name="Han C."/>
            <person name="Larimer F."/>
            <person name="Land M."/>
            <person name="Hauser L."/>
            <person name="Markowitz V."/>
            <person name="Cheng J.-F."/>
            <person name="Hugenholtz P."/>
            <person name="Woyke T."/>
            <person name="Wu D."/>
            <person name="Tindall B."/>
            <person name="Pomrenke H."/>
            <person name="Brambilla E."/>
            <person name="Klenk H.-P."/>
            <person name="Eisen J.A."/>
        </authorList>
    </citation>
    <scope>NUCLEOTIDE SEQUENCE [LARGE SCALE GENOMIC DNA]</scope>
    <source>
        <strain evidence="4">ATCC BAA-1392 / DSM 18658 / VKM B-2454 / MOB10</strain>
    </source>
</reference>
<accession>L0D8E8</accession>
<keyword evidence="4" id="KW-1185">Reference proteome</keyword>
<evidence type="ECO:0000256" key="1">
    <source>
        <dbReference type="SAM" id="MobiDB-lite"/>
    </source>
</evidence>
<evidence type="ECO:0000313" key="3">
    <source>
        <dbReference type="EMBL" id="AGA25145.1"/>
    </source>
</evidence>
<keyword evidence="2" id="KW-0472">Membrane</keyword>
<feature type="transmembrane region" description="Helical" evidence="2">
    <location>
        <begin position="86"/>
        <end position="103"/>
    </location>
</feature>
<dbReference type="OrthoDB" id="9961738at2"/>
<proteinExistence type="predicted"/>